<dbReference type="Proteomes" id="UP001597448">
    <property type="component" value="Unassembled WGS sequence"/>
</dbReference>
<evidence type="ECO:0000313" key="4">
    <source>
        <dbReference type="Proteomes" id="UP001597448"/>
    </source>
</evidence>
<organism evidence="3 4">
    <name type="scientific">Paenibacillus rhizoplanae</name>
    <dbReference type="NCBI Taxonomy" id="1917181"/>
    <lineage>
        <taxon>Bacteria</taxon>
        <taxon>Bacillati</taxon>
        <taxon>Bacillota</taxon>
        <taxon>Bacilli</taxon>
        <taxon>Bacillales</taxon>
        <taxon>Paenibacillaceae</taxon>
        <taxon>Paenibacillus</taxon>
    </lineage>
</organism>
<feature type="compositionally biased region" description="Gly residues" evidence="1">
    <location>
        <begin position="318"/>
        <end position="327"/>
    </location>
</feature>
<dbReference type="InterPro" id="IPR025584">
    <property type="entry name" value="Cthe_2159"/>
</dbReference>
<reference evidence="4" key="1">
    <citation type="journal article" date="2019" name="Int. J. Syst. Evol. Microbiol.">
        <title>The Global Catalogue of Microorganisms (GCM) 10K type strain sequencing project: providing services to taxonomists for standard genome sequencing and annotation.</title>
        <authorList>
            <consortium name="The Broad Institute Genomics Platform"/>
            <consortium name="The Broad Institute Genome Sequencing Center for Infectious Disease"/>
            <person name="Wu L."/>
            <person name="Ma J."/>
        </authorList>
    </citation>
    <scope>NUCLEOTIDE SEQUENCE [LARGE SCALE GENOMIC DNA]</scope>
    <source>
        <strain evidence="4">CCM 8725</strain>
    </source>
</reference>
<evidence type="ECO:0000256" key="1">
    <source>
        <dbReference type="SAM" id="MobiDB-lite"/>
    </source>
</evidence>
<name>A0ABW5F7U2_9BACL</name>
<protein>
    <submittedName>
        <fullName evidence="3">Carbohydrate-binding domain-containing protein</fullName>
    </submittedName>
</protein>
<accession>A0ABW5F7U2</accession>
<feature type="compositionally biased region" description="Low complexity" evidence="1">
    <location>
        <begin position="359"/>
        <end position="372"/>
    </location>
</feature>
<feature type="compositionally biased region" description="Low complexity" evidence="1">
    <location>
        <begin position="691"/>
        <end position="710"/>
    </location>
</feature>
<feature type="compositionally biased region" description="Gly residues" evidence="1">
    <location>
        <begin position="663"/>
        <end position="690"/>
    </location>
</feature>
<gene>
    <name evidence="3" type="ORF">ACFSX3_09085</name>
</gene>
<feature type="chain" id="PRO_5045655081" evidence="2">
    <location>
        <begin position="28"/>
        <end position="717"/>
    </location>
</feature>
<dbReference type="RefSeq" id="WP_209986786.1">
    <property type="nucleotide sequence ID" value="NZ_JBHSVQ010000001.1"/>
</dbReference>
<feature type="region of interest" description="Disordered" evidence="1">
    <location>
        <begin position="663"/>
        <end position="717"/>
    </location>
</feature>
<feature type="region of interest" description="Disordered" evidence="1">
    <location>
        <begin position="318"/>
        <end position="372"/>
    </location>
</feature>
<feature type="signal peptide" evidence="2">
    <location>
        <begin position="1"/>
        <end position="27"/>
    </location>
</feature>
<dbReference type="PROSITE" id="PS51257">
    <property type="entry name" value="PROKAR_LIPOPROTEIN"/>
    <property type="match status" value="1"/>
</dbReference>
<keyword evidence="4" id="KW-1185">Reference proteome</keyword>
<evidence type="ECO:0000256" key="2">
    <source>
        <dbReference type="SAM" id="SignalP"/>
    </source>
</evidence>
<feature type="compositionally biased region" description="Low complexity" evidence="1">
    <location>
        <begin position="333"/>
        <end position="347"/>
    </location>
</feature>
<comment type="caution">
    <text evidence="3">The sequence shown here is derived from an EMBL/GenBank/DDBJ whole genome shotgun (WGS) entry which is preliminary data.</text>
</comment>
<proteinExistence type="predicted"/>
<evidence type="ECO:0000313" key="3">
    <source>
        <dbReference type="EMBL" id="MFD2410020.1"/>
    </source>
</evidence>
<keyword evidence="2" id="KW-0732">Signal</keyword>
<sequence>MKNFRTGSRIGLVLLCAAVMSACSVKAATPSDTSNNVSTSVSAAQSSTSAAVQLASVKAADLVAWEEEDAVTDWTAADSTAITLAGTTAVVDGAGATVQEGTVTITEAGTYVLSGTLSDGQIIVDEQAKGTVRLVLNGAHLTDSDSAPLYIKEAGKVVITLQEGTDNSVTDGAAYVFADGAEDEPSAAVFSKADLTINGTGKLTVTGNYNDGITSKDDLKIMSGTIEVQAADDGIVGKDLVAIQDGGITIHAEGDGIKSTNDKDAAKGFIAIAAGTFDITAGNDGLQAETAAVIDGGTYTLVTGGGYVNAAVKTGDQGGPGMGGGFGQHPEDGAFPAPGEEGGTPPAMDAEPAADQPQAVESGTAAAAETESVSAKGMKAGGVLTVNGGSFTVDAADDALHSNSSMSVTDGEFQITTGDDGLHADALVSISGGTVNITRSYEGIEGADITISGGEIHVTATDDGVNVAGGNDTNTAAGTQAHDTFSSTGSNLLAISGGTLTVDAAGDGLDSNGSVTMTGGTVIVNGPENSGNGALDYDGAFNITGGFLVAAGASGMAQAPGGDSSQHSVSISFTETQQAGTMVHLEDADGKGILTFTPAKSFQTVVVSAPELNGGSYTVYTGGSSTGTATDGLNTGGTYSGGGKFVAFDITSPVTWVNASGVTTGGSGMGGAGGGGRGNRTGGGPGGQGGTPPADAGTTRPADAGTTAPANAGASKE</sequence>
<dbReference type="EMBL" id="JBHUKY010000019">
    <property type="protein sequence ID" value="MFD2410020.1"/>
    <property type="molecule type" value="Genomic_DNA"/>
</dbReference>
<dbReference type="Pfam" id="PF14262">
    <property type="entry name" value="Cthe_2159"/>
    <property type="match status" value="2"/>
</dbReference>